<feature type="signal peptide" evidence="1">
    <location>
        <begin position="1"/>
        <end position="26"/>
    </location>
</feature>
<proteinExistence type="predicted"/>
<dbReference type="EMBL" id="JAINDJ010000004">
    <property type="protein sequence ID" value="KAG9450581.1"/>
    <property type="molecule type" value="Genomic_DNA"/>
</dbReference>
<sequence length="68" mass="7316">MRSKGNMGNCLCLALSAAISPEALEGLNGCPTTYTFQMLELVTQTAVCHGSIEGSKFGVCFVDWVEER</sequence>
<keyword evidence="3" id="KW-1185">Reference proteome</keyword>
<evidence type="ECO:0000256" key="1">
    <source>
        <dbReference type="SAM" id="SignalP"/>
    </source>
</evidence>
<name>A0AAV7ERX1_ARIFI</name>
<reference evidence="2 3" key="1">
    <citation type="submission" date="2021-07" db="EMBL/GenBank/DDBJ databases">
        <title>The Aristolochia fimbriata genome: insights into angiosperm evolution, floral development and chemical biosynthesis.</title>
        <authorList>
            <person name="Jiao Y."/>
        </authorList>
    </citation>
    <scope>NUCLEOTIDE SEQUENCE [LARGE SCALE GENOMIC DNA]</scope>
    <source>
        <strain evidence="2">IBCAS-2021</strain>
        <tissue evidence="2">Leaf</tissue>
    </source>
</reference>
<comment type="caution">
    <text evidence="2">The sequence shown here is derived from an EMBL/GenBank/DDBJ whole genome shotgun (WGS) entry which is preliminary data.</text>
</comment>
<evidence type="ECO:0008006" key="4">
    <source>
        <dbReference type="Google" id="ProtNLM"/>
    </source>
</evidence>
<feature type="chain" id="PRO_5043552145" description="Secreted protein" evidence="1">
    <location>
        <begin position="27"/>
        <end position="68"/>
    </location>
</feature>
<accession>A0AAV7ERX1</accession>
<dbReference type="Proteomes" id="UP000825729">
    <property type="component" value="Unassembled WGS sequence"/>
</dbReference>
<gene>
    <name evidence="2" type="ORF">H6P81_010546</name>
</gene>
<organism evidence="2 3">
    <name type="scientific">Aristolochia fimbriata</name>
    <name type="common">White veined hardy Dutchman's pipe vine</name>
    <dbReference type="NCBI Taxonomy" id="158543"/>
    <lineage>
        <taxon>Eukaryota</taxon>
        <taxon>Viridiplantae</taxon>
        <taxon>Streptophyta</taxon>
        <taxon>Embryophyta</taxon>
        <taxon>Tracheophyta</taxon>
        <taxon>Spermatophyta</taxon>
        <taxon>Magnoliopsida</taxon>
        <taxon>Magnoliidae</taxon>
        <taxon>Piperales</taxon>
        <taxon>Aristolochiaceae</taxon>
        <taxon>Aristolochia</taxon>
    </lineage>
</organism>
<evidence type="ECO:0000313" key="3">
    <source>
        <dbReference type="Proteomes" id="UP000825729"/>
    </source>
</evidence>
<dbReference type="AlphaFoldDB" id="A0AAV7ERX1"/>
<evidence type="ECO:0000313" key="2">
    <source>
        <dbReference type="EMBL" id="KAG9450581.1"/>
    </source>
</evidence>
<keyword evidence="1" id="KW-0732">Signal</keyword>
<protein>
    <recommendedName>
        <fullName evidence="4">Secreted protein</fullName>
    </recommendedName>
</protein>